<dbReference type="EC" id="3.5.-.-" evidence="1"/>
<dbReference type="RefSeq" id="WP_327774260.1">
    <property type="nucleotide sequence ID" value="NZ_JAYXUG010000002.1"/>
</dbReference>
<sequence length="411" mass="45628">MVNNIIKNSRNTKNAPNNLVSTQSVAFSHYNNISAQLPLDPKTGKVVIGGIKEQTTQCLNNIKAIVEQIDHTMDDVIKIHVFVKDILNIKIIDEVYQTFFNGILPTRTVVVVADLPENNALVQMDALISNGEGTMPQQPCALIKVSRNMDNVPNDKMATQTVAFSHYNNLSAQLPLDFKTNEVINGDIKAQVKQCLYNISILLNSIGHVINDVVKTTIYIKNVKHIEIINIICNSFFGDYIPARTFVVVEDLFKDALLQIDTVVSHGDGTPPQLPEDSRLLVIKASNSEKSPVTSYSHTVAFSHYNHISGQLPLDPKTLMVVDGYIQAQTKQCLNNIKAIVESIDHVMDDIVKVNIQLRNMLDIELVDEIYTSFFKEALPARTVIGVSEIPMDALIQIDVILSNSESTPPK</sequence>
<dbReference type="Pfam" id="PF01042">
    <property type="entry name" value="Ribonuc_L-PSP"/>
    <property type="match status" value="3"/>
</dbReference>
<proteinExistence type="predicted"/>
<keyword evidence="2" id="KW-1185">Reference proteome</keyword>
<comment type="caution">
    <text evidence="1">The sequence shown here is derived from an EMBL/GenBank/DDBJ whole genome shotgun (WGS) entry which is preliminary data.</text>
</comment>
<dbReference type="CDD" id="cd00448">
    <property type="entry name" value="YjgF_YER057c_UK114_family"/>
    <property type="match status" value="3"/>
</dbReference>
<dbReference type="InterPro" id="IPR006175">
    <property type="entry name" value="YjgF/YER057c/UK114"/>
</dbReference>
<dbReference type="InterPro" id="IPR035959">
    <property type="entry name" value="RutC-like_sf"/>
</dbReference>
<dbReference type="PANTHER" id="PTHR11803:SF39">
    <property type="entry name" value="2-IMINOBUTANOATE_2-IMINOPROPANOATE DEAMINASE"/>
    <property type="match status" value="1"/>
</dbReference>
<evidence type="ECO:0000313" key="2">
    <source>
        <dbReference type="Proteomes" id="UP001306119"/>
    </source>
</evidence>
<reference evidence="1 2" key="1">
    <citation type="submission" date="2024-01" db="EMBL/GenBank/DDBJ databases">
        <title>Active colonisers of the gastrointestinal tract of Atlantic salmon farmed in a warm water region.</title>
        <authorList>
            <person name="Bowman J.P."/>
        </authorList>
    </citation>
    <scope>NUCLEOTIDE SEQUENCE [LARGE SCALE GENOMIC DNA]</scope>
    <source>
        <strain evidence="1 2">S3MW1</strain>
    </source>
</reference>
<keyword evidence="1" id="KW-0378">Hydrolase</keyword>
<accession>A0ABU6L3P5</accession>
<dbReference type="Proteomes" id="UP001306119">
    <property type="component" value="Unassembled WGS sequence"/>
</dbReference>
<dbReference type="Gene3D" id="3.30.1330.40">
    <property type="entry name" value="RutC-like"/>
    <property type="match status" value="3"/>
</dbReference>
<organism evidence="1 2">
    <name type="scientific">Photobacterium toruni</name>
    <dbReference type="NCBI Taxonomy" id="1935446"/>
    <lineage>
        <taxon>Bacteria</taxon>
        <taxon>Pseudomonadati</taxon>
        <taxon>Pseudomonadota</taxon>
        <taxon>Gammaproteobacteria</taxon>
        <taxon>Vibrionales</taxon>
        <taxon>Vibrionaceae</taxon>
        <taxon>Photobacterium</taxon>
    </lineage>
</organism>
<dbReference type="SUPFAM" id="SSF55298">
    <property type="entry name" value="YjgF-like"/>
    <property type="match status" value="3"/>
</dbReference>
<dbReference type="GO" id="GO:0016787">
    <property type="term" value="F:hydrolase activity"/>
    <property type="evidence" value="ECO:0007669"/>
    <property type="project" value="UniProtKB-KW"/>
</dbReference>
<dbReference type="EMBL" id="JAYXUG010000002">
    <property type="protein sequence ID" value="MEC6831109.1"/>
    <property type="molecule type" value="Genomic_DNA"/>
</dbReference>
<evidence type="ECO:0000313" key="1">
    <source>
        <dbReference type="EMBL" id="MEC6831109.1"/>
    </source>
</evidence>
<protein>
    <submittedName>
        <fullName evidence="1">RidA family protein</fullName>
        <ecNumber evidence="1">3.5.-.-</ecNumber>
    </submittedName>
</protein>
<name>A0ABU6L3P5_9GAMM</name>
<gene>
    <name evidence="1" type="ORF">VXS06_04945</name>
</gene>
<dbReference type="PANTHER" id="PTHR11803">
    <property type="entry name" value="2-IMINOBUTANOATE/2-IMINOPROPANOATE DEAMINASE RIDA"/>
    <property type="match status" value="1"/>
</dbReference>